<evidence type="ECO:0000313" key="3">
    <source>
        <dbReference type="EMBL" id="MFD1686300.1"/>
    </source>
</evidence>
<accession>A0ABD6DZF1</accession>
<organism evidence="3 4">
    <name type="scientific">Halobellus litoreus</name>
    <dbReference type="NCBI Taxonomy" id="755310"/>
    <lineage>
        <taxon>Archaea</taxon>
        <taxon>Methanobacteriati</taxon>
        <taxon>Methanobacteriota</taxon>
        <taxon>Stenosarchaea group</taxon>
        <taxon>Halobacteria</taxon>
        <taxon>Halobacteriales</taxon>
        <taxon>Haloferacaceae</taxon>
        <taxon>Halobellus</taxon>
    </lineage>
</organism>
<evidence type="ECO:0000256" key="1">
    <source>
        <dbReference type="ARBA" id="ARBA00023172"/>
    </source>
</evidence>
<sequence>MTPKYAQFDDLGEFDRFYRDEIIPAIRADPAVELDPTRETPTYAWLKSNYSGFVERLRRSYDLSPGQFYEKVGLPPASNDDETDGWGLDHDPTVQVFEDYLEELERDRGRASTTVAPRKSRLKTFATTYRDVNGTSDLLTPLLDETAKPDEIARVRDTFRVLDDELGTLASKKKYVSAVKNWYTFVVEMGRGLYNPAENLLNRFGWDEDPRYDHPALSRDDLVAMLDVADADEGFLLLALAGWGLRPVEACELHVDQLVLDPSDREGTVPYIEFAAGERKNARRTRATVELLVGVDATQRRIDDLADRDGWTGYLLPGQSLDRPMSTATARRWLRDLGARAGVQIDGGHPLPKMGRRTWYRLYRQQQPSIEAGTAAVAAAQGSRDAAVSDRNYLDERTRREARAEAMRDLVRDELADVFGPRL</sequence>
<keyword evidence="1" id="KW-0233">DNA recombination</keyword>
<evidence type="ECO:0000313" key="4">
    <source>
        <dbReference type="Proteomes" id="UP001597092"/>
    </source>
</evidence>
<name>A0ABD6DZF1_9EURY</name>
<feature type="domain" description="Tyr recombinase" evidence="2">
    <location>
        <begin position="212"/>
        <end position="408"/>
    </location>
</feature>
<dbReference type="Proteomes" id="UP001597092">
    <property type="component" value="Unassembled WGS sequence"/>
</dbReference>
<proteinExistence type="predicted"/>
<dbReference type="PROSITE" id="PS51898">
    <property type="entry name" value="TYR_RECOMBINASE"/>
    <property type="match status" value="1"/>
</dbReference>
<dbReference type="Gene3D" id="1.10.443.10">
    <property type="entry name" value="Intergrase catalytic core"/>
    <property type="match status" value="1"/>
</dbReference>
<dbReference type="EMBL" id="JBHUDP010000003">
    <property type="protein sequence ID" value="MFD1686300.1"/>
    <property type="molecule type" value="Genomic_DNA"/>
</dbReference>
<dbReference type="SUPFAM" id="SSF56349">
    <property type="entry name" value="DNA breaking-rejoining enzymes"/>
    <property type="match status" value="1"/>
</dbReference>
<dbReference type="RefSeq" id="WP_256308930.1">
    <property type="nucleotide sequence ID" value="NZ_JANHAW010000003.1"/>
</dbReference>
<comment type="caution">
    <text evidence="3">The sequence shown here is derived from an EMBL/GenBank/DDBJ whole genome shotgun (WGS) entry which is preliminary data.</text>
</comment>
<evidence type="ECO:0000259" key="2">
    <source>
        <dbReference type="PROSITE" id="PS51898"/>
    </source>
</evidence>
<dbReference type="InterPro" id="IPR002104">
    <property type="entry name" value="Integrase_catalytic"/>
</dbReference>
<protein>
    <submittedName>
        <fullName evidence="3">Site-specific integrase</fullName>
    </submittedName>
</protein>
<dbReference type="GO" id="GO:0006310">
    <property type="term" value="P:DNA recombination"/>
    <property type="evidence" value="ECO:0007669"/>
    <property type="project" value="UniProtKB-KW"/>
</dbReference>
<dbReference type="InterPro" id="IPR011010">
    <property type="entry name" value="DNA_brk_join_enz"/>
</dbReference>
<keyword evidence="4" id="KW-1185">Reference proteome</keyword>
<dbReference type="InterPro" id="IPR013762">
    <property type="entry name" value="Integrase-like_cat_sf"/>
</dbReference>
<dbReference type="AlphaFoldDB" id="A0ABD6DZF1"/>
<gene>
    <name evidence="3" type="ORF">ACFSAS_11815</name>
</gene>
<reference evidence="3 4" key="1">
    <citation type="journal article" date="2019" name="Int. J. Syst. Evol. Microbiol.">
        <title>The Global Catalogue of Microorganisms (GCM) 10K type strain sequencing project: providing services to taxonomists for standard genome sequencing and annotation.</title>
        <authorList>
            <consortium name="The Broad Institute Genomics Platform"/>
            <consortium name="The Broad Institute Genome Sequencing Center for Infectious Disease"/>
            <person name="Wu L."/>
            <person name="Ma J."/>
        </authorList>
    </citation>
    <scope>NUCLEOTIDE SEQUENCE [LARGE SCALE GENOMIC DNA]</scope>
    <source>
        <strain evidence="3 4">CGMCC 1.10387</strain>
    </source>
</reference>